<feature type="compositionally biased region" description="Polar residues" evidence="8">
    <location>
        <begin position="254"/>
        <end position="266"/>
    </location>
</feature>
<dbReference type="FunFam" id="3.30.70.330:FF:000105">
    <property type="entry name" value="HIV Tat-specific factor 1 homolog"/>
    <property type="match status" value="1"/>
</dbReference>
<keyword evidence="6" id="KW-0508">mRNA splicing</keyword>
<reference evidence="10 11" key="1">
    <citation type="submission" date="2015-07" db="EMBL/GenBank/DDBJ databases">
        <title>Draft Genome Sequence of Malassezia furfur CBS1878 and Malassezia pachydermatis CBS1879.</title>
        <authorList>
            <person name="Triana S."/>
            <person name="Ohm R."/>
            <person name="Gonzalez A."/>
            <person name="DeCock H."/>
            <person name="Restrepo S."/>
            <person name="Celis A."/>
        </authorList>
    </citation>
    <scope>NUCLEOTIDE SEQUENCE [LARGE SCALE GENOMIC DNA]</scope>
    <source>
        <strain evidence="10 11">CBS 1879</strain>
    </source>
</reference>
<dbReference type="VEuPathDB" id="FungiDB:Malapachy_3794"/>
<dbReference type="SMART" id="SM00360">
    <property type="entry name" value="RRM"/>
    <property type="match status" value="3"/>
</dbReference>
<dbReference type="InterPro" id="IPR000504">
    <property type="entry name" value="RRM_dom"/>
</dbReference>
<evidence type="ECO:0000313" key="11">
    <source>
        <dbReference type="Proteomes" id="UP000037751"/>
    </source>
</evidence>
<feature type="region of interest" description="Disordered" evidence="8">
    <location>
        <begin position="1"/>
        <end position="151"/>
    </location>
</feature>
<feature type="compositionally biased region" description="Basic and acidic residues" evidence="8">
    <location>
        <begin position="65"/>
        <end position="103"/>
    </location>
</feature>
<keyword evidence="3" id="KW-0507">mRNA processing</keyword>
<keyword evidence="2" id="KW-0597">Phosphoprotein</keyword>
<evidence type="ECO:0000256" key="4">
    <source>
        <dbReference type="ARBA" id="ARBA00022737"/>
    </source>
</evidence>
<dbReference type="InterPro" id="IPR029123">
    <property type="entry name" value="RBM39_linker"/>
</dbReference>
<dbReference type="InterPro" id="IPR035979">
    <property type="entry name" value="RBD_domain_sf"/>
</dbReference>
<dbReference type="Proteomes" id="UP000037751">
    <property type="component" value="Unassembled WGS sequence"/>
</dbReference>
<comment type="similarity">
    <text evidence="1">Belongs to the HTATSF1 family.</text>
</comment>
<evidence type="ECO:0000256" key="1">
    <source>
        <dbReference type="ARBA" id="ARBA00007747"/>
    </source>
</evidence>
<dbReference type="GO" id="GO:0000398">
    <property type="term" value="P:mRNA splicing, via spliceosome"/>
    <property type="evidence" value="ECO:0007669"/>
    <property type="project" value="UniProtKB-ARBA"/>
</dbReference>
<evidence type="ECO:0000256" key="3">
    <source>
        <dbReference type="ARBA" id="ARBA00022664"/>
    </source>
</evidence>
<keyword evidence="4" id="KW-0677">Repeat</keyword>
<dbReference type="Pfam" id="PF15519">
    <property type="entry name" value="RBM39linker"/>
    <property type="match status" value="1"/>
</dbReference>
<accession>A0A0M8MNZ3</accession>
<dbReference type="STRING" id="77020.A0A0M8MNZ3"/>
<dbReference type="PROSITE" id="PS50102">
    <property type="entry name" value="RRM"/>
    <property type="match status" value="2"/>
</dbReference>
<dbReference type="OrthoDB" id="5411533at2759"/>
<feature type="compositionally biased region" description="Basic residues" evidence="8">
    <location>
        <begin position="117"/>
        <end position="138"/>
    </location>
</feature>
<dbReference type="CDD" id="cd12285">
    <property type="entry name" value="RRM3_RBM39_like"/>
    <property type="match status" value="1"/>
</dbReference>
<proteinExistence type="inferred from homology"/>
<keyword evidence="5 7" id="KW-0694">RNA-binding</keyword>
<dbReference type="PANTHER" id="PTHR48036">
    <property type="entry name" value="SPLICING FACTOR (PAD-1), PUTATIVE (AFU_ORTHOLOGUE AFUA_1G15810)-RELATED"/>
    <property type="match status" value="1"/>
</dbReference>
<feature type="compositionally biased region" description="Basic and acidic residues" evidence="8">
    <location>
        <begin position="26"/>
        <end position="50"/>
    </location>
</feature>
<organism evidence="10 11">
    <name type="scientific">Malassezia pachydermatis</name>
    <dbReference type="NCBI Taxonomy" id="77020"/>
    <lineage>
        <taxon>Eukaryota</taxon>
        <taxon>Fungi</taxon>
        <taxon>Dikarya</taxon>
        <taxon>Basidiomycota</taxon>
        <taxon>Ustilaginomycotina</taxon>
        <taxon>Malasseziomycetes</taxon>
        <taxon>Malasseziales</taxon>
        <taxon>Malasseziaceae</taxon>
        <taxon>Malassezia</taxon>
    </lineage>
</organism>
<dbReference type="GO" id="GO:0005684">
    <property type="term" value="C:U2-type spliceosomal complex"/>
    <property type="evidence" value="ECO:0007669"/>
    <property type="project" value="UniProtKB-ARBA"/>
</dbReference>
<dbReference type="GO" id="GO:0003723">
    <property type="term" value="F:RNA binding"/>
    <property type="evidence" value="ECO:0007669"/>
    <property type="project" value="UniProtKB-UniRule"/>
</dbReference>
<feature type="compositionally biased region" description="Low complexity" evidence="8">
    <location>
        <begin position="380"/>
        <end position="390"/>
    </location>
</feature>
<protein>
    <submittedName>
        <fullName evidence="10">Splicing factor cc1-like protein</fullName>
    </submittedName>
</protein>
<evidence type="ECO:0000313" key="10">
    <source>
        <dbReference type="EMBL" id="KOS13937.1"/>
    </source>
</evidence>
<feature type="region of interest" description="Disordered" evidence="8">
    <location>
        <begin position="364"/>
        <end position="392"/>
    </location>
</feature>
<dbReference type="InterPro" id="IPR006509">
    <property type="entry name" value="RBM39_SF"/>
</dbReference>
<feature type="region of interest" description="Disordered" evidence="8">
    <location>
        <begin position="248"/>
        <end position="283"/>
    </location>
</feature>
<dbReference type="AlphaFoldDB" id="A0A0M8MNZ3"/>
<gene>
    <name evidence="10" type="ORF">Malapachy_3794</name>
</gene>
<comment type="caution">
    <text evidence="10">The sequence shown here is derived from an EMBL/GenBank/DDBJ whole genome shotgun (WGS) entry which is preliminary data.</text>
</comment>
<evidence type="ECO:0000256" key="6">
    <source>
        <dbReference type="ARBA" id="ARBA00023187"/>
    </source>
</evidence>
<dbReference type="SUPFAM" id="SSF54928">
    <property type="entry name" value="RNA-binding domain, RBD"/>
    <property type="match status" value="2"/>
</dbReference>
<dbReference type="CDD" id="cd12284">
    <property type="entry name" value="RRM2_RBM23_RBM39"/>
    <property type="match status" value="1"/>
</dbReference>
<dbReference type="Pfam" id="PF00076">
    <property type="entry name" value="RRM_1"/>
    <property type="match status" value="1"/>
</dbReference>
<evidence type="ECO:0000256" key="5">
    <source>
        <dbReference type="ARBA" id="ARBA00022884"/>
    </source>
</evidence>
<sequence length="517" mass="57825">MYADREEALRHTLETDMRHPPSMSAADRERQLQEELRRRAADSRRPDTYHDTVSYRGGEESMSPDARRASRRRGVDPYNDERGRAYYDQPDHSDNRWNDYARSDHHRHGPHYEDAARHHRGGGRRHRHHHVETRRRSRSPPPSRRGPALQGAAYEARSILCSELEARVGQRDLGEFLEEYLGRDTVLDVRLCVSYPSGASLGIGFVELAHPDLVSRALELNGKPMFGAPIHIQRTDAAMGNSIVQSYEPKAESSRSATSYGPSMSAPTGPILPPSAMEAQGIPAPSNPEARLYVGNLHFDISAAHVRAVFEPFGRIDDVEVYYNPATGKSKGFAFVQFREKAEAQQAMEQLNGFELAGRAMRVGPVNARGTGPEREGRSEGPSSEPPMSSSDKRFALMEKLARTDTESQEPSRPVSIPEATSCAVLLKHMFNPAEETEPNWAQDLREDIREECSRHGHVQFVYVDQDSAEGEVYVCFGHAAEAQQARTSLHGRFFGGNRVEASFIPEAFAKVKAGWL</sequence>
<feature type="domain" description="RRM" evidence="9">
    <location>
        <begin position="290"/>
        <end position="368"/>
    </location>
</feature>
<dbReference type="InterPro" id="IPR012677">
    <property type="entry name" value="Nucleotide-bd_a/b_plait_sf"/>
</dbReference>
<name>A0A0M8MNZ3_9BASI</name>
<dbReference type="Gene3D" id="3.30.70.330">
    <property type="match status" value="3"/>
</dbReference>
<evidence type="ECO:0000259" key="9">
    <source>
        <dbReference type="PROSITE" id="PS50102"/>
    </source>
</evidence>
<keyword evidence="11" id="KW-1185">Reference proteome</keyword>
<feature type="compositionally biased region" description="Basic and acidic residues" evidence="8">
    <location>
        <begin position="1"/>
        <end position="19"/>
    </location>
</feature>
<dbReference type="EMBL" id="LGAV01000004">
    <property type="protein sequence ID" value="KOS13937.1"/>
    <property type="molecule type" value="Genomic_DNA"/>
</dbReference>
<evidence type="ECO:0000256" key="7">
    <source>
        <dbReference type="PROSITE-ProRule" id="PRU00176"/>
    </source>
</evidence>
<dbReference type="GeneID" id="28730129"/>
<evidence type="ECO:0000256" key="8">
    <source>
        <dbReference type="SAM" id="MobiDB-lite"/>
    </source>
</evidence>
<feature type="domain" description="RRM" evidence="9">
    <location>
        <begin position="157"/>
        <end position="237"/>
    </location>
</feature>
<evidence type="ECO:0000256" key="2">
    <source>
        <dbReference type="ARBA" id="ARBA00022553"/>
    </source>
</evidence>
<dbReference type="RefSeq" id="XP_017991569.1">
    <property type="nucleotide sequence ID" value="XM_018138253.1"/>
</dbReference>